<dbReference type="Pfam" id="PF00196">
    <property type="entry name" value="GerE"/>
    <property type="match status" value="1"/>
</dbReference>
<dbReference type="SMART" id="SM00421">
    <property type="entry name" value="HTH_LUXR"/>
    <property type="match status" value="1"/>
</dbReference>
<keyword evidence="1" id="KW-0805">Transcription regulation</keyword>
<dbReference type="PRINTS" id="PR00038">
    <property type="entry name" value="HTHLUXR"/>
</dbReference>
<dbReference type="Proteomes" id="UP000436822">
    <property type="component" value="Unassembled WGS sequence"/>
</dbReference>
<evidence type="ECO:0000313" key="5">
    <source>
        <dbReference type="EMBL" id="GFE67283.1"/>
    </source>
</evidence>
<evidence type="ECO:0000313" key="6">
    <source>
        <dbReference type="Proteomes" id="UP000436822"/>
    </source>
</evidence>
<keyword evidence="3" id="KW-0804">Transcription</keyword>
<evidence type="ECO:0000256" key="1">
    <source>
        <dbReference type="ARBA" id="ARBA00023015"/>
    </source>
</evidence>
<dbReference type="PANTHER" id="PTHR44688:SF16">
    <property type="entry name" value="DNA-BINDING TRANSCRIPTIONAL ACTIVATOR DEVR_DOSR"/>
    <property type="match status" value="1"/>
</dbReference>
<dbReference type="PROSITE" id="PS50043">
    <property type="entry name" value="HTH_LUXR_2"/>
    <property type="match status" value="1"/>
</dbReference>
<dbReference type="AlphaFoldDB" id="A0A6N6JLU5"/>
<gene>
    <name evidence="5" type="ORF">KIN_43570</name>
</gene>
<dbReference type="EMBL" id="BLJE01000010">
    <property type="protein sequence ID" value="GFE67283.1"/>
    <property type="molecule type" value="Genomic_DNA"/>
</dbReference>
<feature type="domain" description="HTH luxR-type" evidence="4">
    <location>
        <begin position="184"/>
        <end position="249"/>
    </location>
</feature>
<evidence type="ECO:0000259" key="4">
    <source>
        <dbReference type="PROSITE" id="PS50043"/>
    </source>
</evidence>
<protein>
    <recommendedName>
        <fullName evidence="4">HTH luxR-type domain-containing protein</fullName>
    </recommendedName>
</protein>
<accession>A0A6N6JLU5</accession>
<dbReference type="InterPro" id="IPR000792">
    <property type="entry name" value="Tscrpt_reg_LuxR_C"/>
</dbReference>
<sequence length="256" mass="28594">MFSLDDTLLPMAKSKDIETVWSTHGRAMRALGFDRMVYGFTRFPIHGRNIGVGEVNDALVLSNHSPDYMEYFVGKRMYLHGPMTRWASENEGTCSWRMIAQMAEAQTLSADELEVIQINQRFAVTAGYTISFHSGTDTTKAAIGLAARRGLSQDDVEQIWAAHHAFIELSSYLMHLQVSRLPHKSGLIHRLSQRQQEVLQWAAQGKTGDEMAQIMGLTRATVEKHLRLARAALNSTTTAHAVMKASSANLFLSMKP</sequence>
<dbReference type="PANTHER" id="PTHR44688">
    <property type="entry name" value="DNA-BINDING TRANSCRIPTIONAL ACTIVATOR DEVR_DOSR"/>
    <property type="match status" value="1"/>
</dbReference>
<name>A0A6N6JLU5_9RHOB</name>
<dbReference type="InterPro" id="IPR036693">
    <property type="entry name" value="TF_LuxR_autoind-bd_dom_sf"/>
</dbReference>
<dbReference type="CDD" id="cd06170">
    <property type="entry name" value="LuxR_C_like"/>
    <property type="match status" value="1"/>
</dbReference>
<proteinExistence type="predicted"/>
<dbReference type="InterPro" id="IPR036388">
    <property type="entry name" value="WH-like_DNA-bd_sf"/>
</dbReference>
<reference evidence="5 6" key="1">
    <citation type="submission" date="2019-12" db="EMBL/GenBank/DDBJ databases">
        <title>Litoreibacter badius sp. nov., a novel bacteriochlorophyll a-containing bacterium in the genus Litoreibacter.</title>
        <authorList>
            <person name="Kanamuro M."/>
            <person name="Takabe Y."/>
            <person name="Mori K."/>
            <person name="Takaichi S."/>
            <person name="Hanada S."/>
        </authorList>
    </citation>
    <scope>NUCLEOTIDE SEQUENCE [LARGE SCALE GENOMIC DNA]</scope>
    <source>
        <strain evidence="5 6">K6</strain>
    </source>
</reference>
<dbReference type="SUPFAM" id="SSF46894">
    <property type="entry name" value="C-terminal effector domain of the bipartite response regulators"/>
    <property type="match status" value="1"/>
</dbReference>
<dbReference type="Gene3D" id="3.30.450.80">
    <property type="entry name" value="Transcription factor LuxR-like, autoinducer-binding domain"/>
    <property type="match status" value="1"/>
</dbReference>
<dbReference type="GO" id="GO:0003677">
    <property type="term" value="F:DNA binding"/>
    <property type="evidence" value="ECO:0007669"/>
    <property type="project" value="UniProtKB-KW"/>
</dbReference>
<evidence type="ECO:0000256" key="3">
    <source>
        <dbReference type="ARBA" id="ARBA00023163"/>
    </source>
</evidence>
<evidence type="ECO:0000256" key="2">
    <source>
        <dbReference type="ARBA" id="ARBA00023125"/>
    </source>
</evidence>
<dbReference type="Gene3D" id="1.10.10.10">
    <property type="entry name" value="Winged helix-like DNA-binding domain superfamily/Winged helix DNA-binding domain"/>
    <property type="match status" value="1"/>
</dbReference>
<dbReference type="SUPFAM" id="SSF75516">
    <property type="entry name" value="Pheromone-binding domain of LuxR-like quorum-sensing transcription factors"/>
    <property type="match status" value="1"/>
</dbReference>
<dbReference type="GO" id="GO:0006355">
    <property type="term" value="P:regulation of DNA-templated transcription"/>
    <property type="evidence" value="ECO:0007669"/>
    <property type="project" value="InterPro"/>
</dbReference>
<keyword evidence="2" id="KW-0238">DNA-binding</keyword>
<dbReference type="InterPro" id="IPR016032">
    <property type="entry name" value="Sig_transdc_resp-reg_C-effctor"/>
</dbReference>
<comment type="caution">
    <text evidence="5">The sequence shown here is derived from an EMBL/GenBank/DDBJ whole genome shotgun (WGS) entry which is preliminary data.</text>
</comment>
<organism evidence="5 6">
    <name type="scientific">Litoreibacter roseus</name>
    <dbReference type="NCBI Taxonomy" id="2601869"/>
    <lineage>
        <taxon>Bacteria</taxon>
        <taxon>Pseudomonadati</taxon>
        <taxon>Pseudomonadota</taxon>
        <taxon>Alphaproteobacteria</taxon>
        <taxon>Rhodobacterales</taxon>
        <taxon>Roseobacteraceae</taxon>
        <taxon>Litoreibacter</taxon>
    </lineage>
</organism>
<keyword evidence="6" id="KW-1185">Reference proteome</keyword>
<dbReference type="InterPro" id="IPR005143">
    <property type="entry name" value="TF_LuxR_autoind-bd_dom"/>
</dbReference>
<dbReference type="Pfam" id="PF03472">
    <property type="entry name" value="Autoind_bind"/>
    <property type="match status" value="1"/>
</dbReference>
<dbReference type="RefSeq" id="WP_243145009.1">
    <property type="nucleotide sequence ID" value="NZ_BLJE01000010.1"/>
</dbReference>